<evidence type="ECO:0000313" key="8">
    <source>
        <dbReference type="Proteomes" id="UP000245283"/>
    </source>
</evidence>
<feature type="domain" description="PNPLA" evidence="6">
    <location>
        <begin position="5"/>
        <end position="165"/>
    </location>
</feature>
<feature type="active site" description="Proton acceptor" evidence="4">
    <location>
        <position position="152"/>
    </location>
</feature>
<dbReference type="RefSeq" id="WP_109093273.1">
    <property type="nucleotide sequence ID" value="NZ_CAMELQ010000029.1"/>
</dbReference>
<evidence type="ECO:0000256" key="5">
    <source>
        <dbReference type="SAM" id="MobiDB-lite"/>
    </source>
</evidence>
<dbReference type="GO" id="GO:0016787">
    <property type="term" value="F:hydrolase activity"/>
    <property type="evidence" value="ECO:0007669"/>
    <property type="project" value="UniProtKB-UniRule"/>
</dbReference>
<dbReference type="GO" id="GO:0016042">
    <property type="term" value="P:lipid catabolic process"/>
    <property type="evidence" value="ECO:0007669"/>
    <property type="project" value="UniProtKB-UniRule"/>
</dbReference>
<dbReference type="EMBL" id="QETB01000001">
    <property type="protein sequence ID" value="PWF27779.1"/>
    <property type="molecule type" value="Genomic_DNA"/>
</dbReference>
<dbReference type="PANTHER" id="PTHR14226:SF76">
    <property type="entry name" value="NTE FAMILY PROTEIN RSSA"/>
    <property type="match status" value="1"/>
</dbReference>
<reference evidence="8" key="1">
    <citation type="submission" date="2018-05" db="EMBL/GenBank/DDBJ databases">
        <authorList>
            <person name="Li Y."/>
        </authorList>
    </citation>
    <scope>NUCLEOTIDE SEQUENCE [LARGE SCALE GENOMIC DNA]</scope>
    <source>
        <strain evidence="8">sk1b4</strain>
    </source>
</reference>
<proteinExistence type="predicted"/>
<dbReference type="Proteomes" id="UP000245283">
    <property type="component" value="Unassembled WGS sequence"/>
</dbReference>
<evidence type="ECO:0000256" key="1">
    <source>
        <dbReference type="ARBA" id="ARBA00022801"/>
    </source>
</evidence>
<feature type="region of interest" description="Disordered" evidence="5">
    <location>
        <begin position="228"/>
        <end position="270"/>
    </location>
</feature>
<dbReference type="AlphaFoldDB" id="A0A2V1KEU2"/>
<evidence type="ECO:0000256" key="3">
    <source>
        <dbReference type="ARBA" id="ARBA00023098"/>
    </source>
</evidence>
<dbReference type="OrthoDB" id="5290098at2"/>
<dbReference type="PANTHER" id="PTHR14226">
    <property type="entry name" value="NEUROPATHY TARGET ESTERASE/SWISS CHEESE D.MELANOGASTER"/>
    <property type="match status" value="1"/>
</dbReference>
<comment type="caution">
    <text evidence="7">The sequence shown here is derived from an EMBL/GenBank/DDBJ whole genome shotgun (WGS) entry which is preliminary data.</text>
</comment>
<evidence type="ECO:0000313" key="7">
    <source>
        <dbReference type="EMBL" id="PWF27779.1"/>
    </source>
</evidence>
<feature type="active site" description="Nucleophile" evidence="4">
    <location>
        <position position="38"/>
    </location>
</feature>
<dbReference type="InterPro" id="IPR050301">
    <property type="entry name" value="NTE"/>
</dbReference>
<gene>
    <name evidence="7" type="ORF">DD236_02965</name>
</gene>
<protein>
    <submittedName>
        <fullName evidence="7">Esterase</fullName>
    </submittedName>
</protein>
<evidence type="ECO:0000259" key="6">
    <source>
        <dbReference type="PROSITE" id="PS51635"/>
    </source>
</evidence>
<dbReference type="Pfam" id="PF01734">
    <property type="entry name" value="Patatin"/>
    <property type="match status" value="1"/>
</dbReference>
<name>A0A2V1KEU2_9ACTO</name>
<organism evidence="7 8">
    <name type="scientific">Ancrocorticia populi</name>
    <dbReference type="NCBI Taxonomy" id="2175228"/>
    <lineage>
        <taxon>Bacteria</taxon>
        <taxon>Bacillati</taxon>
        <taxon>Actinomycetota</taxon>
        <taxon>Actinomycetes</taxon>
        <taxon>Actinomycetales</taxon>
        <taxon>Actinomycetaceae</taxon>
        <taxon>Ancrocorticia</taxon>
    </lineage>
</organism>
<dbReference type="PROSITE" id="PS51635">
    <property type="entry name" value="PNPLA"/>
    <property type="match status" value="1"/>
</dbReference>
<evidence type="ECO:0000256" key="2">
    <source>
        <dbReference type="ARBA" id="ARBA00022963"/>
    </source>
</evidence>
<dbReference type="InterPro" id="IPR016035">
    <property type="entry name" value="Acyl_Trfase/lysoPLipase"/>
</dbReference>
<feature type="short sequence motif" description="GXSXG" evidence="4">
    <location>
        <begin position="36"/>
        <end position="40"/>
    </location>
</feature>
<dbReference type="SUPFAM" id="SSF52151">
    <property type="entry name" value="FabD/lysophospholipase-like"/>
    <property type="match status" value="1"/>
</dbReference>
<feature type="short sequence motif" description="DGA/G" evidence="4">
    <location>
        <begin position="152"/>
        <end position="154"/>
    </location>
</feature>
<keyword evidence="3 4" id="KW-0443">Lipid metabolism</keyword>
<comment type="caution">
    <text evidence="4">Lacks conserved residue(s) required for the propagation of feature annotation.</text>
</comment>
<dbReference type="InterPro" id="IPR002641">
    <property type="entry name" value="PNPLA_dom"/>
</dbReference>
<sequence>MRLSLVLGSGGARGYAHIGVIEELKARGHEIVAISGCSIGALVGGLEAAGGLDDFTDWAKKLTQLQVLRMLDFTLGEAGFVKADRVIEEVNGFCRGARIEDLAIPFTAVASDITARREVWFQEGLLANAIRASIAIPGVITPVRMQGHLLVDGGVCNPVPMEPTLSVPSDATVAVSLAGGTPVVEPRWALANSDEVQTEGTIASWVSRGFEELMQSETVRSLQARIARGQGHGHGAHTAPADGASPVDGTAGSDVSSPAAPTITDLPGSADLIQRGRSDISTTELAQQAIGTMQAMIERYRAAANPAQVRITIPYTSGGTLDFHRANELIELGREMAGEAFDRAGI</sequence>
<keyword evidence="8" id="KW-1185">Reference proteome</keyword>
<accession>A0A2V1KEU2</accession>
<keyword evidence="1 4" id="KW-0378">Hydrolase</keyword>
<keyword evidence="2 4" id="KW-0442">Lipid degradation</keyword>
<dbReference type="Gene3D" id="3.40.1090.10">
    <property type="entry name" value="Cytosolic phospholipase A2 catalytic domain"/>
    <property type="match status" value="2"/>
</dbReference>
<evidence type="ECO:0000256" key="4">
    <source>
        <dbReference type="PROSITE-ProRule" id="PRU01161"/>
    </source>
</evidence>